<evidence type="ECO:0000313" key="2">
    <source>
        <dbReference type="Proteomes" id="UP000007306"/>
    </source>
</evidence>
<protein>
    <submittedName>
        <fullName evidence="1">Uncharacterized protein</fullName>
    </submittedName>
</protein>
<sequence length="55" mass="5779">MADGAGGGVLIRAASIDLRSPVIDLVNLSAGLDCSLDRFITSCVKNFVPKLPFED</sequence>
<evidence type="ECO:0000313" key="1">
    <source>
        <dbReference type="EnsemblPlants" id="ORGLA12G0024400.1"/>
    </source>
</evidence>
<organism evidence="1 2">
    <name type="scientific">Oryza glaberrima</name>
    <name type="common">African rice</name>
    <dbReference type="NCBI Taxonomy" id="4538"/>
    <lineage>
        <taxon>Eukaryota</taxon>
        <taxon>Viridiplantae</taxon>
        <taxon>Streptophyta</taxon>
        <taxon>Embryophyta</taxon>
        <taxon>Tracheophyta</taxon>
        <taxon>Spermatophyta</taxon>
        <taxon>Magnoliopsida</taxon>
        <taxon>Liliopsida</taxon>
        <taxon>Poales</taxon>
        <taxon>Poaceae</taxon>
        <taxon>BOP clade</taxon>
        <taxon>Oryzoideae</taxon>
        <taxon>Oryzeae</taxon>
        <taxon>Oryzinae</taxon>
        <taxon>Oryza</taxon>
    </lineage>
</organism>
<keyword evidence="2" id="KW-1185">Reference proteome</keyword>
<dbReference type="EnsemblPlants" id="ORGLA12G0024400.1">
    <property type="protein sequence ID" value="ORGLA12G0024400.1"/>
    <property type="gene ID" value="ORGLA12G0024400"/>
</dbReference>
<dbReference type="AlphaFoldDB" id="I1R3Y8"/>
<accession>I1R3Y8</accession>
<reference evidence="1 2" key="2">
    <citation type="submission" date="2018-04" db="EMBL/GenBank/DDBJ databases">
        <title>OglaRS2 (Oryza glaberrima Reference Sequence Version 2).</title>
        <authorList>
            <person name="Zhang J."/>
            <person name="Kudrna D."/>
            <person name="Lee S."/>
            <person name="Talag J."/>
            <person name="Rajasekar S."/>
            <person name="Wing R.A."/>
        </authorList>
    </citation>
    <scope>NUCLEOTIDE SEQUENCE [LARGE SCALE GENOMIC DNA]</scope>
    <source>
        <strain evidence="1 2">cv. IRGC 96717</strain>
    </source>
</reference>
<dbReference type="Gramene" id="ORGLA12G0024400.1">
    <property type="protein sequence ID" value="ORGLA12G0024400.1"/>
    <property type="gene ID" value="ORGLA12G0024400"/>
</dbReference>
<dbReference type="HOGENOM" id="CLU_3035619_0_0_1"/>
<proteinExistence type="predicted"/>
<reference evidence="1" key="1">
    <citation type="submission" date="2015-06" db="UniProtKB">
        <authorList>
            <consortium name="EnsemblPlants"/>
        </authorList>
    </citation>
    <scope>IDENTIFICATION</scope>
</reference>
<dbReference type="Proteomes" id="UP000007306">
    <property type="component" value="Chromosome 12"/>
</dbReference>
<name>I1R3Y8_ORYGL</name>